<evidence type="ECO:0000256" key="12">
    <source>
        <dbReference type="PROSITE-ProRule" id="PRU00309"/>
    </source>
</evidence>
<dbReference type="OrthoDB" id="5988927at2759"/>
<keyword evidence="9" id="KW-0804">Transcription</keyword>
<evidence type="ECO:0000256" key="1">
    <source>
        <dbReference type="ARBA" id="ARBA00004642"/>
    </source>
</evidence>
<organism evidence="14 15">
    <name type="scientific">Ceutorhynchus assimilis</name>
    <name type="common">cabbage seed weevil</name>
    <dbReference type="NCBI Taxonomy" id="467358"/>
    <lineage>
        <taxon>Eukaryota</taxon>
        <taxon>Metazoa</taxon>
        <taxon>Ecdysozoa</taxon>
        <taxon>Arthropoda</taxon>
        <taxon>Hexapoda</taxon>
        <taxon>Insecta</taxon>
        <taxon>Pterygota</taxon>
        <taxon>Neoptera</taxon>
        <taxon>Endopterygota</taxon>
        <taxon>Coleoptera</taxon>
        <taxon>Polyphaga</taxon>
        <taxon>Cucujiformia</taxon>
        <taxon>Curculionidae</taxon>
        <taxon>Ceutorhynchinae</taxon>
        <taxon>Ceutorhynchus</taxon>
    </lineage>
</organism>
<evidence type="ECO:0000256" key="8">
    <source>
        <dbReference type="ARBA" id="ARBA00023125"/>
    </source>
</evidence>
<evidence type="ECO:0000256" key="4">
    <source>
        <dbReference type="ARBA" id="ARBA00022771"/>
    </source>
</evidence>
<keyword evidence="3" id="KW-0479">Metal-binding</keyword>
<evidence type="ECO:0000313" key="15">
    <source>
        <dbReference type="Proteomes" id="UP001152799"/>
    </source>
</evidence>
<evidence type="ECO:0000256" key="10">
    <source>
        <dbReference type="ARBA" id="ARBA00023242"/>
    </source>
</evidence>
<evidence type="ECO:0000256" key="2">
    <source>
        <dbReference type="ARBA" id="ARBA00006177"/>
    </source>
</evidence>
<dbReference type="SMART" id="SM00980">
    <property type="entry name" value="THAP"/>
    <property type="match status" value="1"/>
</dbReference>
<dbReference type="PROSITE" id="PS50950">
    <property type="entry name" value="ZF_THAP"/>
    <property type="match status" value="1"/>
</dbReference>
<dbReference type="SUPFAM" id="SSF57716">
    <property type="entry name" value="Glucocorticoid receptor-like (DNA-binding domain)"/>
    <property type="match status" value="1"/>
</dbReference>
<dbReference type="Gene3D" id="6.20.210.20">
    <property type="entry name" value="THAP domain"/>
    <property type="match status" value="1"/>
</dbReference>
<feature type="domain" description="THAP-type" evidence="13">
    <location>
        <begin position="1"/>
        <end position="81"/>
    </location>
</feature>
<evidence type="ECO:0000313" key="14">
    <source>
        <dbReference type="EMBL" id="CAG9760103.1"/>
    </source>
</evidence>
<dbReference type="GO" id="GO:0005654">
    <property type="term" value="C:nucleoplasm"/>
    <property type="evidence" value="ECO:0007669"/>
    <property type="project" value="UniProtKB-SubCell"/>
</dbReference>
<evidence type="ECO:0000256" key="6">
    <source>
        <dbReference type="ARBA" id="ARBA00023015"/>
    </source>
</evidence>
<name>A0A9N9MGZ9_9CUCU</name>
<keyword evidence="5" id="KW-0862">Zinc</keyword>
<keyword evidence="4 12" id="KW-0863">Zinc-finger</keyword>
<gene>
    <name evidence="14" type="ORF">CEUTPL_LOCUS839</name>
</gene>
<dbReference type="InterPro" id="IPR026516">
    <property type="entry name" value="THAP1/10"/>
</dbReference>
<dbReference type="GO" id="GO:0043565">
    <property type="term" value="F:sequence-specific DNA binding"/>
    <property type="evidence" value="ECO:0007669"/>
    <property type="project" value="InterPro"/>
</dbReference>
<dbReference type="InterPro" id="IPR006612">
    <property type="entry name" value="THAP_Znf"/>
</dbReference>
<dbReference type="PANTHER" id="PTHR46600">
    <property type="entry name" value="THAP DOMAIN-CONTAINING"/>
    <property type="match status" value="1"/>
</dbReference>
<evidence type="ECO:0000256" key="7">
    <source>
        <dbReference type="ARBA" id="ARBA00023054"/>
    </source>
</evidence>
<dbReference type="InterPro" id="IPR038441">
    <property type="entry name" value="THAP_Znf_sf"/>
</dbReference>
<comment type="subcellular location">
    <subcellularLocation>
        <location evidence="1">Nucleus</location>
        <location evidence="1">Nucleoplasm</location>
    </subcellularLocation>
</comment>
<keyword evidence="8 12" id="KW-0238">DNA-binding</keyword>
<accession>A0A9N9MGZ9</accession>
<protein>
    <recommendedName>
        <fullName evidence="13">THAP-type domain-containing protein</fullName>
    </recommendedName>
</protein>
<dbReference type="Proteomes" id="UP001152799">
    <property type="component" value="Chromosome 1"/>
</dbReference>
<evidence type="ECO:0000256" key="9">
    <source>
        <dbReference type="ARBA" id="ARBA00023163"/>
    </source>
</evidence>
<dbReference type="Pfam" id="PF05485">
    <property type="entry name" value="THAP"/>
    <property type="match status" value="1"/>
</dbReference>
<evidence type="ECO:0000256" key="11">
    <source>
        <dbReference type="ARBA" id="ARBA00023306"/>
    </source>
</evidence>
<keyword evidence="11" id="KW-0131">Cell cycle</keyword>
<comment type="similarity">
    <text evidence="2">Belongs to the THAP1 family.</text>
</comment>
<sequence>MVVYCCAYRCTNERTPGTKLRFHKFPLSRPEVLRLWIKAVRWENFKPSAHTVLCSDHFRESDYLESSLYKKLKRMLCLQFLSSLNIYK</sequence>
<evidence type="ECO:0000256" key="3">
    <source>
        <dbReference type="ARBA" id="ARBA00022723"/>
    </source>
</evidence>
<dbReference type="EMBL" id="OU892277">
    <property type="protein sequence ID" value="CAG9760103.1"/>
    <property type="molecule type" value="Genomic_DNA"/>
</dbReference>
<dbReference type="PANTHER" id="PTHR46600:SF1">
    <property type="entry name" value="THAP DOMAIN-CONTAINING PROTEIN 1"/>
    <property type="match status" value="1"/>
</dbReference>
<keyword evidence="10" id="KW-0539">Nucleus</keyword>
<evidence type="ECO:0000259" key="13">
    <source>
        <dbReference type="PROSITE" id="PS50950"/>
    </source>
</evidence>
<keyword evidence="6" id="KW-0805">Transcription regulation</keyword>
<dbReference type="AlphaFoldDB" id="A0A9N9MGZ9"/>
<keyword evidence="15" id="KW-1185">Reference proteome</keyword>
<evidence type="ECO:0000256" key="5">
    <source>
        <dbReference type="ARBA" id="ARBA00022833"/>
    </source>
</evidence>
<dbReference type="GO" id="GO:0008270">
    <property type="term" value="F:zinc ion binding"/>
    <property type="evidence" value="ECO:0007669"/>
    <property type="project" value="UniProtKB-KW"/>
</dbReference>
<proteinExistence type="inferred from homology"/>
<keyword evidence="7" id="KW-0175">Coiled coil</keyword>
<reference evidence="14" key="1">
    <citation type="submission" date="2022-01" db="EMBL/GenBank/DDBJ databases">
        <authorList>
            <person name="King R."/>
        </authorList>
    </citation>
    <scope>NUCLEOTIDE SEQUENCE</scope>
</reference>